<proteinExistence type="predicted"/>
<protein>
    <submittedName>
        <fullName evidence="1">Uncharacterized protein</fullName>
    </submittedName>
</protein>
<keyword evidence="2" id="KW-1185">Reference proteome</keyword>
<dbReference type="RefSeq" id="WP_110439493.1">
    <property type="nucleotide sequence ID" value="NZ_CP046393.1"/>
</dbReference>
<evidence type="ECO:0000313" key="2">
    <source>
        <dbReference type="Proteomes" id="UP000247565"/>
    </source>
</evidence>
<dbReference type="AlphaFoldDB" id="A0A318MVB8"/>
<evidence type="ECO:0000313" key="1">
    <source>
        <dbReference type="EMBL" id="PXY99873.1"/>
    </source>
</evidence>
<comment type="caution">
    <text evidence="1">The sequence shown here is derived from an EMBL/GenBank/DDBJ whole genome shotgun (WGS) entry which is preliminary data.</text>
</comment>
<name>A0A318MVB8_9PROT</name>
<sequence length="481" mass="54124">MSIQRPGKLFSSKWAEYGDRFNIEDTGADYQNGRADIETGFPPQTMKSVLQGGVPPWGQDHNGILYKITEAIQWTQGGGLAFFNQEWSNKVGGYALGSVLRSQRFIYVFYINMMDGNLIDPDTGKITSDYWVNYDKPGNNWAVLSILSDNSDNISFLDSDTFRITTKVAGPLANVYVRPSTKEVKFLGTPDFPFRTVQDAINAVPNGGTATIYLWYQDEYTLMQDNTMNLPGLLANGWDIGHRNLNFVPWGQDERDKFGNYNDETGALIDQLKHDLVSSHSEEGIWHFSIMKKPIIHIPVGVDNVSNMTIHGYIRGDLGASVVFEHFEFVVQRGTQLGNHQDGSPFHPFLSYVFNGCSFVNLDVLNQLYGGWEGASNTIKFTRCHTADENGNLVTEGKFICLGPATTTLTVDFTRLSSDTETLNGHSYERYEANAEAFFKRIRNYQSAQMRPVAYRMKGSQPVETFYYPQGLKTSLDLDFS</sequence>
<dbReference type="Proteomes" id="UP000247565">
    <property type="component" value="Unassembled WGS sequence"/>
</dbReference>
<gene>
    <name evidence="1" type="ORF">DK869_08040</name>
</gene>
<accession>A0A318MVB8</accession>
<organism evidence="1 2">
    <name type="scientific">Commensalibacter melissae</name>
    <dbReference type="NCBI Taxonomy" id="2070537"/>
    <lineage>
        <taxon>Bacteria</taxon>
        <taxon>Pseudomonadati</taxon>
        <taxon>Pseudomonadota</taxon>
        <taxon>Alphaproteobacteria</taxon>
        <taxon>Acetobacterales</taxon>
        <taxon>Acetobacteraceae</taxon>
    </lineage>
</organism>
<dbReference type="OrthoDB" id="7225292at2"/>
<dbReference type="EMBL" id="QGLT01000004">
    <property type="protein sequence ID" value="PXY99873.1"/>
    <property type="molecule type" value="Genomic_DNA"/>
</dbReference>
<reference evidence="1 2" key="1">
    <citation type="submission" date="2018-05" db="EMBL/GenBank/DDBJ databases">
        <title>Reference genomes for bee gut microbiota database.</title>
        <authorList>
            <person name="Ellegaard K.M."/>
        </authorList>
    </citation>
    <scope>NUCLEOTIDE SEQUENCE [LARGE SCALE GENOMIC DNA]</scope>
    <source>
        <strain evidence="1 2">ESL0284</strain>
    </source>
</reference>